<dbReference type="Pfam" id="PF19523">
    <property type="entry name" value="DUF6053"/>
    <property type="match status" value="1"/>
</dbReference>
<gene>
    <name evidence="1" type="ORF">GLE_3198</name>
</gene>
<reference evidence="1 2" key="1">
    <citation type="submission" date="2015-11" db="EMBL/GenBank/DDBJ databases">
        <title>Genome sequences of Lysobacter enzymogenes strain C3 and Lysobacter antibioticus ATCC 29479.</title>
        <authorList>
            <person name="Kobayashi D.Y."/>
        </authorList>
    </citation>
    <scope>NUCLEOTIDE SEQUENCE [LARGE SCALE GENOMIC DNA]</scope>
    <source>
        <strain evidence="1 2">C3</strain>
    </source>
</reference>
<evidence type="ECO:0000313" key="1">
    <source>
        <dbReference type="EMBL" id="ALN58544.1"/>
    </source>
</evidence>
<proteinExistence type="predicted"/>
<name>A0A0S2DJ68_LYSEN</name>
<organism evidence="1 2">
    <name type="scientific">Lysobacter enzymogenes</name>
    <dbReference type="NCBI Taxonomy" id="69"/>
    <lineage>
        <taxon>Bacteria</taxon>
        <taxon>Pseudomonadati</taxon>
        <taxon>Pseudomonadota</taxon>
        <taxon>Gammaproteobacteria</taxon>
        <taxon>Lysobacterales</taxon>
        <taxon>Lysobacteraceae</taxon>
        <taxon>Lysobacter</taxon>
    </lineage>
</organism>
<dbReference type="AlphaFoldDB" id="A0A0S2DJ68"/>
<sequence length="62" mass="6786">MGGPSGPTLCDQIAVAEMQRRKRIRKQAWSSAGARADAVFSRCVAISLRHRDDASRRANNTS</sequence>
<dbReference type="KEGG" id="lez:GLE_3198"/>
<dbReference type="PATRIC" id="fig|69.6.peg.3154"/>
<evidence type="ECO:0000313" key="2">
    <source>
        <dbReference type="Proteomes" id="UP000061569"/>
    </source>
</evidence>
<dbReference type="InterPro" id="IPR046116">
    <property type="entry name" value="DUF6053"/>
</dbReference>
<accession>A0A0S2DJ68</accession>
<dbReference type="Proteomes" id="UP000061569">
    <property type="component" value="Chromosome"/>
</dbReference>
<dbReference type="EMBL" id="CP013140">
    <property type="protein sequence ID" value="ALN58544.1"/>
    <property type="molecule type" value="Genomic_DNA"/>
</dbReference>
<protein>
    <submittedName>
        <fullName evidence="1">Uncharacterized protein</fullName>
    </submittedName>
</protein>